<feature type="transmembrane region" description="Helical" evidence="7">
    <location>
        <begin position="75"/>
        <end position="94"/>
    </location>
</feature>
<dbReference type="SUPFAM" id="SSF103473">
    <property type="entry name" value="MFS general substrate transporter"/>
    <property type="match status" value="1"/>
</dbReference>
<dbReference type="RefSeq" id="WP_382342092.1">
    <property type="nucleotide sequence ID" value="NZ_JBHSAB010000010.1"/>
</dbReference>
<dbReference type="InterPro" id="IPR050171">
    <property type="entry name" value="MFS_Transporters"/>
</dbReference>
<keyword evidence="2" id="KW-0813">Transport</keyword>
<feature type="transmembrane region" description="Helical" evidence="7">
    <location>
        <begin position="216"/>
        <end position="234"/>
    </location>
</feature>
<keyword evidence="6 7" id="KW-0472">Membrane</keyword>
<feature type="transmembrane region" description="Helical" evidence="7">
    <location>
        <begin position="132"/>
        <end position="153"/>
    </location>
</feature>
<dbReference type="PANTHER" id="PTHR23517:SF2">
    <property type="entry name" value="MULTIDRUG RESISTANCE PROTEIN MDTH"/>
    <property type="match status" value="1"/>
</dbReference>
<dbReference type="InterPro" id="IPR036259">
    <property type="entry name" value="MFS_trans_sf"/>
</dbReference>
<feature type="transmembrane region" description="Helical" evidence="7">
    <location>
        <begin position="249"/>
        <end position="268"/>
    </location>
</feature>
<dbReference type="Proteomes" id="UP001595758">
    <property type="component" value="Unassembled WGS sequence"/>
</dbReference>
<feature type="transmembrane region" description="Helical" evidence="7">
    <location>
        <begin position="275"/>
        <end position="292"/>
    </location>
</feature>
<feature type="transmembrane region" description="Helical" evidence="7">
    <location>
        <begin position="100"/>
        <end position="120"/>
    </location>
</feature>
<feature type="transmembrane region" description="Helical" evidence="7">
    <location>
        <begin position="298"/>
        <end position="316"/>
    </location>
</feature>
<keyword evidence="10" id="KW-1185">Reference proteome</keyword>
<evidence type="ECO:0000256" key="4">
    <source>
        <dbReference type="ARBA" id="ARBA00022692"/>
    </source>
</evidence>
<feature type="transmembrane region" description="Helical" evidence="7">
    <location>
        <begin position="12"/>
        <end position="34"/>
    </location>
</feature>
<dbReference type="CDD" id="cd17472">
    <property type="entry name" value="MFS_YajR_like"/>
    <property type="match status" value="1"/>
</dbReference>
<reference evidence="10" key="1">
    <citation type="journal article" date="2019" name="Int. J. Syst. Evol. Microbiol.">
        <title>The Global Catalogue of Microorganisms (GCM) 10K type strain sequencing project: providing services to taxonomists for standard genome sequencing and annotation.</title>
        <authorList>
            <consortium name="The Broad Institute Genomics Platform"/>
            <consortium name="The Broad Institute Genome Sequencing Center for Infectious Disease"/>
            <person name="Wu L."/>
            <person name="Ma J."/>
        </authorList>
    </citation>
    <scope>NUCLEOTIDE SEQUENCE [LARGE SCALE GENOMIC DNA]</scope>
    <source>
        <strain evidence="10">CCUG 59858</strain>
    </source>
</reference>
<feature type="transmembrane region" description="Helical" evidence="7">
    <location>
        <begin position="337"/>
        <end position="361"/>
    </location>
</feature>
<dbReference type="InterPro" id="IPR011701">
    <property type="entry name" value="MFS"/>
</dbReference>
<name>A0ABV8CEM8_9GAMM</name>
<accession>A0ABV8CEM8</accession>
<evidence type="ECO:0000256" key="6">
    <source>
        <dbReference type="ARBA" id="ARBA00023136"/>
    </source>
</evidence>
<evidence type="ECO:0000256" key="5">
    <source>
        <dbReference type="ARBA" id="ARBA00022989"/>
    </source>
</evidence>
<evidence type="ECO:0000256" key="3">
    <source>
        <dbReference type="ARBA" id="ARBA00022475"/>
    </source>
</evidence>
<evidence type="ECO:0000313" key="10">
    <source>
        <dbReference type="Proteomes" id="UP001595758"/>
    </source>
</evidence>
<feature type="transmembrane region" description="Helical" evidence="7">
    <location>
        <begin position="40"/>
        <end position="63"/>
    </location>
</feature>
<proteinExistence type="predicted"/>
<dbReference type="Gene3D" id="1.20.1250.20">
    <property type="entry name" value="MFS general substrate transporter like domains"/>
    <property type="match status" value="1"/>
</dbReference>
<dbReference type="Pfam" id="PF07690">
    <property type="entry name" value="MFS_1"/>
    <property type="match status" value="1"/>
</dbReference>
<dbReference type="EMBL" id="JBHSAB010000010">
    <property type="protein sequence ID" value="MFC3908627.1"/>
    <property type="molecule type" value="Genomic_DNA"/>
</dbReference>
<evidence type="ECO:0000259" key="8">
    <source>
        <dbReference type="PROSITE" id="PS50850"/>
    </source>
</evidence>
<dbReference type="InterPro" id="IPR020846">
    <property type="entry name" value="MFS_dom"/>
</dbReference>
<evidence type="ECO:0000256" key="7">
    <source>
        <dbReference type="SAM" id="Phobius"/>
    </source>
</evidence>
<sequence>MKSTWSNSVFPIAALFSFRMLGLFMLIPVFSVLAEGLSGATPALIGIALGSYGLSQGILQMPFGLWSDRYGRKKMITIGLTLFAIGSLVGALTHSIYGMIIARILQGMGAVGSVLIALLADLTTEQQRTRAMAVIGMTIGMSFSLAMVISPAITHHYGLAGIFILTLFLAIAGLVLLHTVIPNPEREEFHADSETKAVLLKPVLTNKNLQRLNAGIFFQHAILTATFYAIPFLLKKAVNQGIISQQWHFYLPLMIFSFIAMLPLILLAEKMHKTRVIFLATVGLTALCQFLLAFYNNAWPAFCLLMTGYFIAFNFLEANLPSLISRQADKNSKGTAIGVYSTCQFLGIFAGGSAAGLLYQLSGINGIFFANAALGLIWLIIALTMRLTKA</sequence>
<comment type="subcellular location">
    <subcellularLocation>
        <location evidence="1">Cell membrane</location>
        <topology evidence="1">Multi-pass membrane protein</topology>
    </subcellularLocation>
</comment>
<dbReference type="PROSITE" id="PS50850">
    <property type="entry name" value="MFS"/>
    <property type="match status" value="1"/>
</dbReference>
<protein>
    <submittedName>
        <fullName evidence="9">MFS transporter</fullName>
    </submittedName>
</protein>
<organism evidence="9 10">
    <name type="scientific">Legionella dresdenensis</name>
    <dbReference type="NCBI Taxonomy" id="450200"/>
    <lineage>
        <taxon>Bacteria</taxon>
        <taxon>Pseudomonadati</taxon>
        <taxon>Pseudomonadota</taxon>
        <taxon>Gammaproteobacteria</taxon>
        <taxon>Legionellales</taxon>
        <taxon>Legionellaceae</taxon>
        <taxon>Legionella</taxon>
    </lineage>
</organism>
<comment type="caution">
    <text evidence="9">The sequence shown here is derived from an EMBL/GenBank/DDBJ whole genome shotgun (WGS) entry which is preliminary data.</text>
</comment>
<feature type="domain" description="Major facilitator superfamily (MFS) profile" evidence="8">
    <location>
        <begin position="8"/>
        <end position="390"/>
    </location>
</feature>
<feature type="transmembrane region" description="Helical" evidence="7">
    <location>
        <begin position="159"/>
        <end position="181"/>
    </location>
</feature>
<dbReference type="PANTHER" id="PTHR23517">
    <property type="entry name" value="RESISTANCE PROTEIN MDTM, PUTATIVE-RELATED-RELATED"/>
    <property type="match status" value="1"/>
</dbReference>
<evidence type="ECO:0000256" key="1">
    <source>
        <dbReference type="ARBA" id="ARBA00004651"/>
    </source>
</evidence>
<feature type="transmembrane region" description="Helical" evidence="7">
    <location>
        <begin position="367"/>
        <end position="385"/>
    </location>
</feature>
<gene>
    <name evidence="9" type="ORF">ACFORL_06000</name>
</gene>
<keyword evidence="4 7" id="KW-0812">Transmembrane</keyword>
<evidence type="ECO:0000313" key="9">
    <source>
        <dbReference type="EMBL" id="MFC3908627.1"/>
    </source>
</evidence>
<evidence type="ECO:0000256" key="2">
    <source>
        <dbReference type="ARBA" id="ARBA00022448"/>
    </source>
</evidence>
<keyword evidence="5 7" id="KW-1133">Transmembrane helix</keyword>
<keyword evidence="3" id="KW-1003">Cell membrane</keyword>